<dbReference type="PROSITE" id="PS51186">
    <property type="entry name" value="GNAT"/>
    <property type="match status" value="1"/>
</dbReference>
<dbReference type="CDD" id="cd04301">
    <property type="entry name" value="NAT_SF"/>
    <property type="match status" value="1"/>
</dbReference>
<evidence type="ECO:0000259" key="1">
    <source>
        <dbReference type="PROSITE" id="PS51186"/>
    </source>
</evidence>
<evidence type="ECO:0000313" key="3">
    <source>
        <dbReference type="Proteomes" id="UP000185674"/>
    </source>
</evidence>
<organism evidence="2 3">
    <name type="scientific">Acinetobacter soli</name>
    <dbReference type="NCBI Taxonomy" id="487316"/>
    <lineage>
        <taxon>Bacteria</taxon>
        <taxon>Pseudomonadati</taxon>
        <taxon>Pseudomonadota</taxon>
        <taxon>Gammaproteobacteria</taxon>
        <taxon>Moraxellales</taxon>
        <taxon>Moraxellaceae</taxon>
        <taxon>Acinetobacter</taxon>
    </lineage>
</organism>
<protein>
    <submittedName>
        <fullName evidence="2">GNAT family N-acetyltransferase</fullName>
    </submittedName>
</protein>
<dbReference type="eggNOG" id="COG1247">
    <property type="taxonomic scope" value="Bacteria"/>
</dbReference>
<dbReference type="Pfam" id="PF00583">
    <property type="entry name" value="Acetyltransf_1"/>
    <property type="match status" value="1"/>
</dbReference>
<dbReference type="Proteomes" id="UP000185674">
    <property type="component" value="Chromosome"/>
</dbReference>
<name>A0A1P8EEE1_9GAMM</name>
<dbReference type="AlphaFoldDB" id="A0A1P8EEE1"/>
<sequence>MQKIEITQATPQDLDWIVALYQANTKQQLQQPVQGFVQDNPHFEQLAQKWIESSSIYKAEIGQQPAGFLVLQQMLSMNGPEIIQYIHQHADILVLNERHLADMRYATYGPILVHHDYRGMGVAKRLYEQAIQDLKQQSFDALIAFIDLENSTSLKVHIDGLGMRIIDKVVLPSGQFYIIGQVV</sequence>
<accession>A0A1P8EEE1</accession>
<keyword evidence="2" id="KW-0808">Transferase</keyword>
<evidence type="ECO:0000313" key="2">
    <source>
        <dbReference type="EMBL" id="APV34578.1"/>
    </source>
</evidence>
<reference evidence="2 3" key="1">
    <citation type="submission" date="2016-08" db="EMBL/GenBank/DDBJ databases">
        <title>Complete genome sequence of Acinetobacter baylyi strain GFJ2.</title>
        <authorList>
            <person name="Tabata M."/>
            <person name="Kuboki S."/>
            <person name="Gibu N."/>
            <person name="Kinouchi Y."/>
            <person name="Vangnai A."/>
            <person name="Kasai D."/>
            <person name="Fukuda M."/>
        </authorList>
    </citation>
    <scope>NUCLEOTIDE SEQUENCE [LARGE SCALE GENOMIC DNA]</scope>
    <source>
        <strain evidence="2 3">GFJ2</strain>
    </source>
</reference>
<dbReference type="Gene3D" id="3.40.630.30">
    <property type="match status" value="1"/>
</dbReference>
<dbReference type="InterPro" id="IPR000182">
    <property type="entry name" value="GNAT_dom"/>
</dbReference>
<feature type="domain" description="N-acetyltransferase" evidence="1">
    <location>
        <begin position="4"/>
        <end position="183"/>
    </location>
</feature>
<dbReference type="KEGG" id="asol:BEN76_00475"/>
<dbReference type="SUPFAM" id="SSF55729">
    <property type="entry name" value="Acyl-CoA N-acyltransferases (Nat)"/>
    <property type="match status" value="1"/>
</dbReference>
<gene>
    <name evidence="2" type="ORF">BEN76_00475</name>
</gene>
<dbReference type="EMBL" id="CP016896">
    <property type="protein sequence ID" value="APV34578.1"/>
    <property type="molecule type" value="Genomic_DNA"/>
</dbReference>
<dbReference type="InterPro" id="IPR016181">
    <property type="entry name" value="Acyl_CoA_acyltransferase"/>
</dbReference>
<dbReference type="RefSeq" id="WP_076031940.1">
    <property type="nucleotide sequence ID" value="NZ_CP016896.1"/>
</dbReference>
<proteinExistence type="predicted"/>
<dbReference type="GO" id="GO:0016747">
    <property type="term" value="F:acyltransferase activity, transferring groups other than amino-acyl groups"/>
    <property type="evidence" value="ECO:0007669"/>
    <property type="project" value="InterPro"/>
</dbReference>